<dbReference type="EMBL" id="DACSDU010000002">
    <property type="protein sequence ID" value="HAT1584305.1"/>
    <property type="molecule type" value="Genomic_DNA"/>
</dbReference>
<dbReference type="OrthoDB" id="95460at2"/>
<keyword evidence="1" id="KW-0813">Transport</keyword>
<dbReference type="GeneID" id="92973734"/>
<evidence type="ECO:0000313" key="7">
    <source>
        <dbReference type="EMBL" id="HAT1584305.1"/>
    </source>
</evidence>
<evidence type="ECO:0000256" key="2">
    <source>
        <dbReference type="ARBA" id="ARBA00022553"/>
    </source>
</evidence>
<evidence type="ECO:0000259" key="6">
    <source>
        <dbReference type="PROSITE" id="PS51094"/>
    </source>
</evidence>
<evidence type="ECO:0000256" key="5">
    <source>
        <dbReference type="ARBA" id="ARBA00022683"/>
    </source>
</evidence>
<dbReference type="InterPro" id="IPR051541">
    <property type="entry name" value="PTS_SugarTrans_NitroReg"/>
</dbReference>
<keyword evidence="3 7" id="KW-0762">Sugar transport</keyword>
<dbReference type="KEGG" id="cfar:CI104_09875"/>
<dbReference type="GO" id="GO:0008982">
    <property type="term" value="F:protein-N(PI)-phosphohistidine-sugar phosphotransferase activity"/>
    <property type="evidence" value="ECO:0007669"/>
    <property type="project" value="InterPro"/>
</dbReference>
<dbReference type="InterPro" id="IPR002178">
    <property type="entry name" value="PTS_EIIA_type-2_dom"/>
</dbReference>
<dbReference type="Proteomes" id="UP000864563">
    <property type="component" value="Unassembled WGS sequence"/>
</dbReference>
<gene>
    <name evidence="7" type="ORF">I8Y00_000604</name>
</gene>
<dbReference type="Gene3D" id="3.40.930.10">
    <property type="entry name" value="Mannitol-specific EII, Chain A"/>
    <property type="match status" value="1"/>
</dbReference>
<sequence length="157" mass="17242">MLDKIVISDLLNKACVITDMQANSKIDVIEQLTQSLCDEGIITNKQGFITDVLARESLGSTGFENQIAIPHGKSRWVSETRIAVAKLKDNIDWETMDSSDVKLVILFAVKEADSGAGHIKVLARISIALGDDDVVEKLLNANSQEELYRLIINNTGE</sequence>
<dbReference type="CDD" id="cd00211">
    <property type="entry name" value="PTS_IIA_fru"/>
    <property type="match status" value="1"/>
</dbReference>
<dbReference type="InterPro" id="IPR016152">
    <property type="entry name" value="PTrfase/Anion_transptr"/>
</dbReference>
<proteinExistence type="predicted"/>
<dbReference type="Pfam" id="PF00359">
    <property type="entry name" value="PTS_EIIA_2"/>
    <property type="match status" value="1"/>
</dbReference>
<evidence type="ECO:0000256" key="1">
    <source>
        <dbReference type="ARBA" id="ARBA00022448"/>
    </source>
</evidence>
<dbReference type="PROSITE" id="PS51094">
    <property type="entry name" value="PTS_EIIA_TYPE_2"/>
    <property type="match status" value="1"/>
</dbReference>
<dbReference type="NCBIfam" id="TIGR00848">
    <property type="entry name" value="fruA"/>
    <property type="match status" value="1"/>
</dbReference>
<dbReference type="SUPFAM" id="SSF55804">
    <property type="entry name" value="Phoshotransferase/anion transport protein"/>
    <property type="match status" value="1"/>
</dbReference>
<dbReference type="InterPro" id="IPR004715">
    <property type="entry name" value="PTS_IIA_fruc"/>
</dbReference>
<reference evidence="7" key="2">
    <citation type="submission" date="2020-11" db="EMBL/GenBank/DDBJ databases">
        <authorList>
            <consortium name="NCBI Pathogen Detection Project"/>
        </authorList>
    </citation>
    <scope>NUCLEOTIDE SEQUENCE</scope>
    <source>
        <strain evidence="7">YDC697-2</strain>
    </source>
</reference>
<keyword evidence="4" id="KW-0808">Transferase</keyword>
<comment type="caution">
    <text evidence="7">The sequence shown here is derived from an EMBL/GenBank/DDBJ whole genome shotgun (WGS) entry which is preliminary data.</text>
</comment>
<dbReference type="GO" id="GO:0016020">
    <property type="term" value="C:membrane"/>
    <property type="evidence" value="ECO:0007669"/>
    <property type="project" value="InterPro"/>
</dbReference>
<dbReference type="GO" id="GO:0009401">
    <property type="term" value="P:phosphoenolpyruvate-dependent sugar phosphotransferase system"/>
    <property type="evidence" value="ECO:0007669"/>
    <property type="project" value="UniProtKB-KW"/>
</dbReference>
<organism evidence="7">
    <name type="scientific">Citrobacter farmeri</name>
    <dbReference type="NCBI Taxonomy" id="67824"/>
    <lineage>
        <taxon>Bacteria</taxon>
        <taxon>Pseudomonadati</taxon>
        <taxon>Pseudomonadota</taxon>
        <taxon>Gammaproteobacteria</taxon>
        <taxon>Enterobacterales</taxon>
        <taxon>Enterobacteriaceae</taxon>
        <taxon>Citrobacter</taxon>
    </lineage>
</organism>
<dbReference type="AlphaFoldDB" id="A0A8H9TTY6"/>
<keyword evidence="5" id="KW-0598">Phosphotransferase system</keyword>
<feature type="domain" description="PTS EIIA type-2" evidence="6">
    <location>
        <begin position="9"/>
        <end position="154"/>
    </location>
</feature>
<accession>A0A8H9TTY6</accession>
<dbReference type="PANTHER" id="PTHR47738">
    <property type="entry name" value="PTS SYSTEM FRUCTOSE-LIKE EIIA COMPONENT-RELATED"/>
    <property type="match status" value="1"/>
</dbReference>
<evidence type="ECO:0000256" key="4">
    <source>
        <dbReference type="ARBA" id="ARBA00022679"/>
    </source>
</evidence>
<dbReference type="RefSeq" id="WP_042319868.1">
    <property type="nucleotide sequence ID" value="NZ_CABMNX010000001.1"/>
</dbReference>
<keyword evidence="2" id="KW-0597">Phosphoprotein</keyword>
<reference evidence="7" key="1">
    <citation type="journal article" date="2018" name="Genome Biol.">
        <title>SKESA: strategic k-mer extension for scrupulous assemblies.</title>
        <authorList>
            <person name="Souvorov A."/>
            <person name="Agarwala R."/>
            <person name="Lipman D.J."/>
        </authorList>
    </citation>
    <scope>NUCLEOTIDE SEQUENCE</scope>
    <source>
        <strain evidence="7">YDC697-2</strain>
    </source>
</reference>
<protein>
    <submittedName>
        <fullName evidence="7">PTS sugar transporter subunit IIA</fullName>
    </submittedName>
</protein>
<evidence type="ECO:0000256" key="3">
    <source>
        <dbReference type="ARBA" id="ARBA00022597"/>
    </source>
</evidence>
<dbReference type="PANTHER" id="PTHR47738:SF2">
    <property type="entry name" value="PTS SYSTEM FRUCTOSE-LIKE EIIA COMPONENT"/>
    <property type="match status" value="1"/>
</dbReference>
<name>A0A8H9TTY6_9ENTR</name>